<gene>
    <name evidence="3" type="ORF">PMEA_00017386</name>
</gene>
<keyword evidence="2" id="KW-0472">Membrane</keyword>
<evidence type="ECO:0000313" key="3">
    <source>
        <dbReference type="EMBL" id="CAH3035501.1"/>
    </source>
</evidence>
<sequence>MMMRTIILVVWRSAHFDGGGKHPKIYYHHSSSGINWKSTVSLVCNSSDDKGHFRAEKYKSADDVELSLSHKCACPNMCLINPTRKPKTTVTPVVPVVAGVICLFAVPFIIIIWRCVRPQPPNNNPPRPIDQFGNHFLNDTDPSDYGSTSNPLSSASEPTSGSGSSSLTKPSSTNSSSCNDIKVSSKENSKSSERSYVC</sequence>
<feature type="transmembrane region" description="Helical" evidence="2">
    <location>
        <begin position="93"/>
        <end position="113"/>
    </location>
</feature>
<evidence type="ECO:0000313" key="4">
    <source>
        <dbReference type="Proteomes" id="UP001159428"/>
    </source>
</evidence>
<proteinExistence type="predicted"/>
<name>A0AAU9VQJ7_9CNID</name>
<accession>A0AAU9VQJ7</accession>
<keyword evidence="2" id="KW-0812">Transmembrane</keyword>
<organism evidence="3 4">
    <name type="scientific">Pocillopora meandrina</name>
    <dbReference type="NCBI Taxonomy" id="46732"/>
    <lineage>
        <taxon>Eukaryota</taxon>
        <taxon>Metazoa</taxon>
        <taxon>Cnidaria</taxon>
        <taxon>Anthozoa</taxon>
        <taxon>Hexacorallia</taxon>
        <taxon>Scleractinia</taxon>
        <taxon>Astrocoeniina</taxon>
        <taxon>Pocilloporidae</taxon>
        <taxon>Pocillopora</taxon>
    </lineage>
</organism>
<protein>
    <submittedName>
        <fullName evidence="3">Uncharacterized protein</fullName>
    </submittedName>
</protein>
<keyword evidence="4" id="KW-1185">Reference proteome</keyword>
<feature type="compositionally biased region" description="Low complexity" evidence="1">
    <location>
        <begin position="151"/>
        <end position="177"/>
    </location>
</feature>
<dbReference type="Proteomes" id="UP001159428">
    <property type="component" value="Unassembled WGS sequence"/>
</dbReference>
<dbReference type="EMBL" id="CALNXJ010000003">
    <property type="protein sequence ID" value="CAH3035501.1"/>
    <property type="molecule type" value="Genomic_DNA"/>
</dbReference>
<comment type="caution">
    <text evidence="3">The sequence shown here is derived from an EMBL/GenBank/DDBJ whole genome shotgun (WGS) entry which is preliminary data.</text>
</comment>
<reference evidence="3 4" key="1">
    <citation type="submission" date="2022-05" db="EMBL/GenBank/DDBJ databases">
        <authorList>
            <consortium name="Genoscope - CEA"/>
            <person name="William W."/>
        </authorList>
    </citation>
    <scope>NUCLEOTIDE SEQUENCE [LARGE SCALE GENOMIC DNA]</scope>
</reference>
<evidence type="ECO:0000256" key="2">
    <source>
        <dbReference type="SAM" id="Phobius"/>
    </source>
</evidence>
<keyword evidence="2" id="KW-1133">Transmembrane helix</keyword>
<feature type="compositionally biased region" description="Basic and acidic residues" evidence="1">
    <location>
        <begin position="183"/>
        <end position="198"/>
    </location>
</feature>
<evidence type="ECO:0000256" key="1">
    <source>
        <dbReference type="SAM" id="MobiDB-lite"/>
    </source>
</evidence>
<feature type="region of interest" description="Disordered" evidence="1">
    <location>
        <begin position="124"/>
        <end position="198"/>
    </location>
</feature>
<dbReference type="AlphaFoldDB" id="A0AAU9VQJ7"/>